<feature type="region of interest" description="Disordered" evidence="2">
    <location>
        <begin position="455"/>
        <end position="492"/>
    </location>
</feature>
<feature type="transmembrane region" description="Helical" evidence="3">
    <location>
        <begin position="377"/>
        <end position="405"/>
    </location>
</feature>
<evidence type="ECO:0000256" key="1">
    <source>
        <dbReference type="ARBA" id="ARBA00009617"/>
    </source>
</evidence>
<keyword evidence="3" id="KW-1133">Transmembrane helix</keyword>
<dbReference type="SUPFAM" id="SSF103473">
    <property type="entry name" value="MFS general substrate transporter"/>
    <property type="match status" value="2"/>
</dbReference>
<feature type="transmembrane region" description="Helical" evidence="3">
    <location>
        <begin position="252"/>
        <end position="274"/>
    </location>
</feature>
<feature type="transmembrane region" description="Helical" evidence="3">
    <location>
        <begin position="91"/>
        <end position="113"/>
    </location>
</feature>
<dbReference type="Gene3D" id="1.20.1250.20">
    <property type="entry name" value="MFS general substrate transporter like domains"/>
    <property type="match status" value="2"/>
</dbReference>
<keyword evidence="3" id="KW-0812">Transmembrane</keyword>
<evidence type="ECO:0000313" key="5">
    <source>
        <dbReference type="Proteomes" id="UP000587760"/>
    </source>
</evidence>
<evidence type="ECO:0000313" key="4">
    <source>
        <dbReference type="EMBL" id="MBB6479943.1"/>
    </source>
</evidence>
<dbReference type="PANTHER" id="PTHR11328">
    <property type="entry name" value="MAJOR FACILITATOR SUPERFAMILY DOMAIN-CONTAINING PROTEIN"/>
    <property type="match status" value="1"/>
</dbReference>
<dbReference type="InterPro" id="IPR036259">
    <property type="entry name" value="MFS_trans_sf"/>
</dbReference>
<dbReference type="Proteomes" id="UP000587760">
    <property type="component" value="Unassembled WGS sequence"/>
</dbReference>
<keyword evidence="5" id="KW-1185">Reference proteome</keyword>
<organism evidence="4 5">
    <name type="scientific">Spirochaeta isovalerica</name>
    <dbReference type="NCBI Taxonomy" id="150"/>
    <lineage>
        <taxon>Bacteria</taxon>
        <taxon>Pseudomonadati</taxon>
        <taxon>Spirochaetota</taxon>
        <taxon>Spirochaetia</taxon>
        <taxon>Spirochaetales</taxon>
        <taxon>Spirochaetaceae</taxon>
        <taxon>Spirochaeta</taxon>
    </lineage>
</organism>
<feature type="transmembrane region" description="Helical" evidence="3">
    <location>
        <begin position="339"/>
        <end position="365"/>
    </location>
</feature>
<proteinExistence type="inferred from homology"/>
<feature type="transmembrane region" description="Helical" evidence="3">
    <location>
        <begin position="280"/>
        <end position="303"/>
    </location>
</feature>
<dbReference type="GO" id="GO:0008643">
    <property type="term" value="P:carbohydrate transport"/>
    <property type="evidence" value="ECO:0007669"/>
    <property type="project" value="InterPro"/>
</dbReference>
<dbReference type="GO" id="GO:0015293">
    <property type="term" value="F:symporter activity"/>
    <property type="evidence" value="ECO:0007669"/>
    <property type="project" value="InterPro"/>
</dbReference>
<feature type="transmembrane region" description="Helical" evidence="3">
    <location>
        <begin position="425"/>
        <end position="444"/>
    </location>
</feature>
<dbReference type="RefSeq" id="WP_184745628.1">
    <property type="nucleotide sequence ID" value="NZ_JACHGJ010000002.1"/>
</dbReference>
<dbReference type="PANTHER" id="PTHR11328:SF24">
    <property type="entry name" value="MAJOR FACILITATOR SUPERFAMILY (MFS) PROFILE DOMAIN-CONTAINING PROTEIN"/>
    <property type="match status" value="1"/>
</dbReference>
<feature type="transmembrane region" description="Helical" evidence="3">
    <location>
        <begin position="162"/>
        <end position="184"/>
    </location>
</feature>
<reference evidence="4 5" key="1">
    <citation type="submission" date="2020-08" db="EMBL/GenBank/DDBJ databases">
        <title>Genomic Encyclopedia of Type Strains, Phase IV (KMG-IV): sequencing the most valuable type-strain genomes for metagenomic binning, comparative biology and taxonomic classification.</title>
        <authorList>
            <person name="Goeker M."/>
        </authorList>
    </citation>
    <scope>NUCLEOTIDE SEQUENCE [LARGE SCALE GENOMIC DNA]</scope>
    <source>
        <strain evidence="4 5">DSM 2461</strain>
    </source>
</reference>
<dbReference type="GO" id="GO:0005886">
    <property type="term" value="C:plasma membrane"/>
    <property type="evidence" value="ECO:0007669"/>
    <property type="project" value="TreeGrafter"/>
</dbReference>
<evidence type="ECO:0000256" key="3">
    <source>
        <dbReference type="SAM" id="Phobius"/>
    </source>
</evidence>
<accession>A0A841R7V6</accession>
<comment type="caution">
    <text evidence="4">The sequence shown here is derived from an EMBL/GenBank/DDBJ whole genome shotgun (WGS) entry which is preliminary data.</text>
</comment>
<feature type="transmembrane region" description="Helical" evidence="3">
    <location>
        <begin position="190"/>
        <end position="210"/>
    </location>
</feature>
<feature type="transmembrane region" description="Helical" evidence="3">
    <location>
        <begin position="54"/>
        <end position="70"/>
    </location>
</feature>
<keyword evidence="3" id="KW-0472">Membrane</keyword>
<protein>
    <submittedName>
        <fullName evidence="4">GPH family glycoside/pentoside/hexuronide:cation symporter</fullName>
    </submittedName>
</protein>
<dbReference type="EMBL" id="JACHGJ010000002">
    <property type="protein sequence ID" value="MBB6479943.1"/>
    <property type="molecule type" value="Genomic_DNA"/>
</dbReference>
<dbReference type="InterPro" id="IPR039672">
    <property type="entry name" value="MFS_2"/>
</dbReference>
<name>A0A841R7V6_9SPIO</name>
<feature type="transmembrane region" description="Helical" evidence="3">
    <location>
        <begin position="315"/>
        <end position="333"/>
    </location>
</feature>
<feature type="transmembrane region" description="Helical" evidence="3">
    <location>
        <begin position="119"/>
        <end position="141"/>
    </location>
</feature>
<dbReference type="Pfam" id="PF13347">
    <property type="entry name" value="MFS_2"/>
    <property type="match status" value="1"/>
</dbReference>
<comment type="similarity">
    <text evidence="1">Belongs to the sodium:galactoside symporter (TC 2.A.2) family.</text>
</comment>
<sequence>MGKFRDFWKISNDGMINNQRKLQIALPFMPVQLSNALIHSAYLKYYTDIIGMDIKYMGIIYMLFGIWNAANDPLMGVFIDRFKFRKSRGKYTYLMRVTAPVTLISSAMMLFAQPGWAEWFIFLFLSVLLFVFDTAQTAYSISRASYMLVAAPSRDERVGVSVAENYVGQVGAFLASVIPTLLLVGEARRGLTVALFSGVLIFNSILYYIALRPLKENEAMFRAEIKNEEARLVEIFRKDAKSLMKSRGFMTWLLYQIIGRGPTVIFFTSFLYMADHVLNLSGIQATIADIVPGLIMFLFMPLMGKLSKQIGMRKLLLWASIPLALSYLSIFLVNNMWQAMIVFTAVITLTNVSAIVGPVMMGAIIDEDERRTGTRKAGLFMGMNALLTIPVGGLHTLVFTTILGYYGFISGSDAQSATAQNGIRIASALIPGLFILLGMIPLFLNPFTKDVEKDLSEFSQRHRGRKTPDEPAGIPKGGNDPDHEGSTSLSHA</sequence>
<evidence type="ECO:0000256" key="2">
    <source>
        <dbReference type="SAM" id="MobiDB-lite"/>
    </source>
</evidence>
<gene>
    <name evidence="4" type="ORF">HNR50_001601</name>
</gene>
<dbReference type="AlphaFoldDB" id="A0A841R7V6"/>